<evidence type="ECO:0000313" key="3">
    <source>
        <dbReference type="WBParaSite" id="EEL_0000416401-mRNA-1"/>
    </source>
</evidence>
<dbReference type="AlphaFoldDB" id="A0A0R3RR18"/>
<evidence type="ECO:0000256" key="1">
    <source>
        <dbReference type="SAM" id="MobiDB-lite"/>
    </source>
</evidence>
<sequence>MLNEQKALMPEDSEKLHVTEETETVSVSWKPERPEMDEFESDMNDSKRAEEHISEEQQNKEDSFKKIDVRLIKD</sequence>
<name>A0A0R3RR18_9BILA</name>
<reference evidence="3" key="1">
    <citation type="submission" date="2017-02" db="UniProtKB">
        <authorList>
            <consortium name="WormBaseParasite"/>
        </authorList>
    </citation>
    <scope>IDENTIFICATION</scope>
</reference>
<evidence type="ECO:0000313" key="2">
    <source>
        <dbReference type="Proteomes" id="UP000050640"/>
    </source>
</evidence>
<dbReference type="Proteomes" id="UP000050640">
    <property type="component" value="Unplaced"/>
</dbReference>
<keyword evidence="2" id="KW-1185">Reference proteome</keyword>
<accession>A0A0R3RR18</accession>
<feature type="compositionally biased region" description="Basic and acidic residues" evidence="1">
    <location>
        <begin position="44"/>
        <end position="74"/>
    </location>
</feature>
<protein>
    <submittedName>
        <fullName evidence="3">Fibronectin type-III domain-containing protein</fullName>
    </submittedName>
</protein>
<dbReference type="WBParaSite" id="EEL_0000416401-mRNA-1">
    <property type="protein sequence ID" value="EEL_0000416401-mRNA-1"/>
    <property type="gene ID" value="EEL_0000416401"/>
</dbReference>
<proteinExistence type="predicted"/>
<feature type="region of interest" description="Disordered" evidence="1">
    <location>
        <begin position="1"/>
        <end position="74"/>
    </location>
</feature>
<organism evidence="2 3">
    <name type="scientific">Elaeophora elaphi</name>
    <dbReference type="NCBI Taxonomy" id="1147741"/>
    <lineage>
        <taxon>Eukaryota</taxon>
        <taxon>Metazoa</taxon>
        <taxon>Ecdysozoa</taxon>
        <taxon>Nematoda</taxon>
        <taxon>Chromadorea</taxon>
        <taxon>Rhabditida</taxon>
        <taxon>Spirurina</taxon>
        <taxon>Spiruromorpha</taxon>
        <taxon>Filarioidea</taxon>
        <taxon>Onchocercidae</taxon>
        <taxon>Elaeophora</taxon>
    </lineage>
</organism>